<dbReference type="Proteomes" id="UP001139516">
    <property type="component" value="Unassembled WGS sequence"/>
</dbReference>
<dbReference type="PANTHER" id="PTHR42928:SF5">
    <property type="entry name" value="BLR1237 PROTEIN"/>
    <property type="match status" value="1"/>
</dbReference>
<name>A0A9X1Y7R1_9PROT</name>
<organism evidence="2 3">
    <name type="scientific">Roseomonas acroporae</name>
    <dbReference type="NCBI Taxonomy" id="2937791"/>
    <lineage>
        <taxon>Bacteria</taxon>
        <taxon>Pseudomonadati</taxon>
        <taxon>Pseudomonadota</taxon>
        <taxon>Alphaproteobacteria</taxon>
        <taxon>Acetobacterales</taxon>
        <taxon>Roseomonadaceae</taxon>
        <taxon>Roseomonas</taxon>
    </lineage>
</organism>
<accession>A0A9X1Y7R1</accession>
<protein>
    <submittedName>
        <fullName evidence="2">Tripartite tricarboxylate transporter substrate binding protein</fullName>
    </submittedName>
</protein>
<evidence type="ECO:0000256" key="1">
    <source>
        <dbReference type="ARBA" id="ARBA00006987"/>
    </source>
</evidence>
<comment type="similarity">
    <text evidence="1">Belongs to the UPF0065 (bug) family.</text>
</comment>
<dbReference type="AlphaFoldDB" id="A0A9X1Y7R1"/>
<evidence type="ECO:0000313" key="3">
    <source>
        <dbReference type="Proteomes" id="UP001139516"/>
    </source>
</evidence>
<dbReference type="Pfam" id="PF03401">
    <property type="entry name" value="TctC"/>
    <property type="match status" value="1"/>
</dbReference>
<dbReference type="Gene3D" id="3.40.190.150">
    <property type="entry name" value="Bordetella uptake gene, domain 1"/>
    <property type="match status" value="1"/>
</dbReference>
<dbReference type="PIRSF" id="PIRSF017082">
    <property type="entry name" value="YflP"/>
    <property type="match status" value="1"/>
</dbReference>
<dbReference type="InterPro" id="IPR042100">
    <property type="entry name" value="Bug_dom1"/>
</dbReference>
<keyword evidence="3" id="KW-1185">Reference proteome</keyword>
<dbReference type="EMBL" id="JALPRX010000036">
    <property type="protein sequence ID" value="MCK8784660.1"/>
    <property type="molecule type" value="Genomic_DNA"/>
</dbReference>
<dbReference type="InterPro" id="IPR005064">
    <property type="entry name" value="BUG"/>
</dbReference>
<dbReference type="SUPFAM" id="SSF53850">
    <property type="entry name" value="Periplasmic binding protein-like II"/>
    <property type="match status" value="1"/>
</dbReference>
<reference evidence="2" key="1">
    <citation type="submission" date="2022-04" db="EMBL/GenBank/DDBJ databases">
        <title>Roseomonas acroporae sp. nov., isolated from coral Acropora digitifera.</title>
        <authorList>
            <person name="Sun H."/>
        </authorList>
    </citation>
    <scope>NUCLEOTIDE SEQUENCE</scope>
    <source>
        <strain evidence="2">NAR14</strain>
    </source>
</reference>
<evidence type="ECO:0000313" key="2">
    <source>
        <dbReference type="EMBL" id="MCK8784660.1"/>
    </source>
</evidence>
<dbReference type="PANTHER" id="PTHR42928">
    <property type="entry name" value="TRICARBOXYLATE-BINDING PROTEIN"/>
    <property type="match status" value="1"/>
</dbReference>
<proteinExistence type="inferred from homology"/>
<sequence>MGEAREQAMAGTRPTVAATRRGWLGGLAGMLAGAAAGAGTARAEAWPVRPVRWVVPYPPGGPTDILARIVAAGLADSLGQPFVVENRGGGSGVIGMQEVARAAPDGGTFMVNASAQAIVPHFQPNMPVDALADFTPVTNIAAVPLILVVTPGLPARSVAELVAYARANPGRLSFASSSTGAAPHLAGELFRRMTGTDLVHVPYRGSGPAIQDLIAGNVQLMFDSLPSSAAAVRAGQIRALAVTTAHRVAAFPDLPTVAEAGVPGYEIATWYGIWGPARVPPAIVSRLRDAVARVVALPETRARLDALGAEPVADTPGHFAAFVRAEYDRWGRLVREAGLRLE</sequence>
<comment type="caution">
    <text evidence="2">The sequence shown here is derived from an EMBL/GenBank/DDBJ whole genome shotgun (WGS) entry which is preliminary data.</text>
</comment>
<dbReference type="RefSeq" id="WP_248666785.1">
    <property type="nucleotide sequence ID" value="NZ_JALPRX010000036.1"/>
</dbReference>
<gene>
    <name evidence="2" type="ORF">M0638_09720</name>
</gene>
<dbReference type="PROSITE" id="PS51318">
    <property type="entry name" value="TAT"/>
    <property type="match status" value="1"/>
</dbReference>
<dbReference type="CDD" id="cd13578">
    <property type="entry name" value="PBP2_Bug27"/>
    <property type="match status" value="1"/>
</dbReference>
<dbReference type="InterPro" id="IPR006311">
    <property type="entry name" value="TAT_signal"/>
</dbReference>
<dbReference type="Gene3D" id="3.40.190.10">
    <property type="entry name" value="Periplasmic binding protein-like II"/>
    <property type="match status" value="1"/>
</dbReference>